<dbReference type="PATRIC" id="fig|280505.15.peg.1597"/>
<evidence type="ECO:0000313" key="1">
    <source>
        <dbReference type="EMBL" id="ALO25921.1"/>
    </source>
</evidence>
<accession>A0A0S2IQI9</accession>
<reference evidence="1 2" key="1">
    <citation type="journal article" date="2015" name="PLoS Negl. Trop. Dis.">
        <title>Distribution of Plasmids in Distinct Leptospira Pathogenic Species.</title>
        <authorList>
            <person name="Wang Y."/>
            <person name="Zhuang X."/>
            <person name="Zhong Y."/>
            <person name="Zhang C."/>
            <person name="Zhang Y."/>
            <person name="Zeng L."/>
            <person name="Zhu Y."/>
            <person name="He P."/>
            <person name="Dong K."/>
            <person name="Pal U."/>
            <person name="Guo X."/>
            <person name="Qin J."/>
        </authorList>
    </citation>
    <scope>NUCLEOTIDE SEQUENCE [LARGE SCALE GENOMIC DNA]</scope>
    <source>
        <strain evidence="1 2">56604</strain>
    </source>
</reference>
<protein>
    <submittedName>
        <fullName evidence="1">Uncharacterized protein</fullName>
    </submittedName>
</protein>
<evidence type="ECO:0000313" key="2">
    <source>
        <dbReference type="Proteomes" id="UP000058857"/>
    </source>
</evidence>
<sequence length="84" mass="9610">MRKSDYYCCAPFGEQHFSLKNPVKTLFTKVFRLASRFNYKVCGAIPPELFYSASLNPTVYFVRKIKLQGSVPVLGQNLISNSHF</sequence>
<name>A0A0S2IQI9_LEPBO</name>
<organism evidence="1">
    <name type="scientific">Leptospira borgpetersenii serovar Ballum</name>
    <dbReference type="NCBI Taxonomy" id="280505"/>
    <lineage>
        <taxon>Bacteria</taxon>
        <taxon>Pseudomonadati</taxon>
        <taxon>Spirochaetota</taxon>
        <taxon>Spirochaetia</taxon>
        <taxon>Leptospirales</taxon>
        <taxon>Leptospiraceae</taxon>
        <taxon>Leptospira</taxon>
    </lineage>
</organism>
<gene>
    <name evidence="1" type="ORF">LBBP_01634</name>
</gene>
<dbReference type="Proteomes" id="UP000058857">
    <property type="component" value="Chromosome 1"/>
</dbReference>
<dbReference type="EMBL" id="CP012029">
    <property type="protein sequence ID" value="ALO25921.1"/>
    <property type="molecule type" value="Genomic_DNA"/>
</dbReference>
<dbReference type="AlphaFoldDB" id="A0A0S2IQI9"/>
<proteinExistence type="predicted"/>